<proteinExistence type="predicted"/>
<name>A0ACC4C1Z3_POPAL</name>
<dbReference type="Proteomes" id="UP000309997">
    <property type="component" value="Unassembled WGS sequence"/>
</dbReference>
<keyword evidence="2" id="KW-1185">Reference proteome</keyword>
<organism evidence="1 2">
    <name type="scientific">Populus alba</name>
    <name type="common">White poplar</name>
    <dbReference type="NCBI Taxonomy" id="43335"/>
    <lineage>
        <taxon>Eukaryota</taxon>
        <taxon>Viridiplantae</taxon>
        <taxon>Streptophyta</taxon>
        <taxon>Embryophyta</taxon>
        <taxon>Tracheophyta</taxon>
        <taxon>Spermatophyta</taxon>
        <taxon>Magnoliopsida</taxon>
        <taxon>eudicotyledons</taxon>
        <taxon>Gunneridae</taxon>
        <taxon>Pentapetalae</taxon>
        <taxon>rosids</taxon>
        <taxon>fabids</taxon>
        <taxon>Malpighiales</taxon>
        <taxon>Salicaceae</taxon>
        <taxon>Saliceae</taxon>
        <taxon>Populus</taxon>
    </lineage>
</organism>
<dbReference type="EMBL" id="RCHU02000006">
    <property type="protein sequence ID" value="KAL3585231.1"/>
    <property type="molecule type" value="Genomic_DNA"/>
</dbReference>
<evidence type="ECO:0000313" key="1">
    <source>
        <dbReference type="EMBL" id="KAL3585231.1"/>
    </source>
</evidence>
<protein>
    <submittedName>
        <fullName evidence="1">Uncharacterized protein</fullName>
    </submittedName>
</protein>
<comment type="caution">
    <text evidence="1">The sequence shown here is derived from an EMBL/GenBank/DDBJ whole genome shotgun (WGS) entry which is preliminary data.</text>
</comment>
<sequence>MGNIGATISDLNLSQIACSRQLREFQIIAEAVLVPSSMRSKTLSTTSWLDLLNNGMSLTLKKGISSSGSSS</sequence>
<gene>
    <name evidence="1" type="ORF">D5086_012098</name>
</gene>
<accession>A0ACC4C1Z3</accession>
<evidence type="ECO:0000313" key="2">
    <source>
        <dbReference type="Proteomes" id="UP000309997"/>
    </source>
</evidence>
<reference evidence="1 2" key="1">
    <citation type="journal article" date="2024" name="Plant Biotechnol. J.">
        <title>Genome and CRISPR/Cas9 system of a widespread forest tree (Populus alba) in the world.</title>
        <authorList>
            <person name="Liu Y.J."/>
            <person name="Jiang P.F."/>
            <person name="Han X.M."/>
            <person name="Li X.Y."/>
            <person name="Wang H.M."/>
            <person name="Wang Y.J."/>
            <person name="Wang X.X."/>
            <person name="Zeng Q.Y."/>
        </authorList>
    </citation>
    <scope>NUCLEOTIDE SEQUENCE [LARGE SCALE GENOMIC DNA]</scope>
    <source>
        <strain evidence="2">cv. PAL-ZL1</strain>
    </source>
</reference>